<feature type="signal peptide" evidence="1">
    <location>
        <begin position="1"/>
        <end position="27"/>
    </location>
</feature>
<dbReference type="EMBL" id="BAABJI010000001">
    <property type="protein sequence ID" value="GAA4908254.1"/>
    <property type="molecule type" value="Genomic_DNA"/>
</dbReference>
<evidence type="ECO:0008006" key="4">
    <source>
        <dbReference type="Google" id="ProtNLM"/>
    </source>
</evidence>
<evidence type="ECO:0000313" key="3">
    <source>
        <dbReference type="Proteomes" id="UP001501436"/>
    </source>
</evidence>
<keyword evidence="1" id="KW-0732">Signal</keyword>
<organism evidence="2 3">
    <name type="scientific">Mucilaginibacter defluvii</name>
    <dbReference type="NCBI Taxonomy" id="1196019"/>
    <lineage>
        <taxon>Bacteria</taxon>
        <taxon>Pseudomonadati</taxon>
        <taxon>Bacteroidota</taxon>
        <taxon>Sphingobacteriia</taxon>
        <taxon>Sphingobacteriales</taxon>
        <taxon>Sphingobacteriaceae</taxon>
        <taxon>Mucilaginibacter</taxon>
    </lineage>
</organism>
<sequence>MIHLNHIMNRKLQHFIAGLLLLLQACASVNIASNKQEGYTKKPRKIYIVTYCSKESMEYGSSITKGITADFIKRGIETEYYIKTPLSLDTEADINQKIVDFKPEAVLYLRQTVSGWSKGAYEISLFDTELRKNVWKSEINTSHDEYTSEMDVSDKTVKIVADKLLADKLL</sequence>
<comment type="caution">
    <text evidence="2">The sequence shown here is derived from an EMBL/GenBank/DDBJ whole genome shotgun (WGS) entry which is preliminary data.</text>
</comment>
<keyword evidence="3" id="KW-1185">Reference proteome</keyword>
<feature type="chain" id="PRO_5045436822" description="Lipoprotein" evidence="1">
    <location>
        <begin position="28"/>
        <end position="170"/>
    </location>
</feature>
<evidence type="ECO:0000256" key="1">
    <source>
        <dbReference type="SAM" id="SignalP"/>
    </source>
</evidence>
<accession>A0ABP9FMX2</accession>
<reference evidence="3" key="1">
    <citation type="journal article" date="2019" name="Int. J. Syst. Evol. Microbiol.">
        <title>The Global Catalogue of Microorganisms (GCM) 10K type strain sequencing project: providing services to taxonomists for standard genome sequencing and annotation.</title>
        <authorList>
            <consortium name="The Broad Institute Genomics Platform"/>
            <consortium name="The Broad Institute Genome Sequencing Center for Infectious Disease"/>
            <person name="Wu L."/>
            <person name="Ma J."/>
        </authorList>
    </citation>
    <scope>NUCLEOTIDE SEQUENCE [LARGE SCALE GENOMIC DNA]</scope>
    <source>
        <strain evidence="3">JCM 18283</strain>
    </source>
</reference>
<gene>
    <name evidence="2" type="ORF">GCM10023313_08950</name>
</gene>
<name>A0ABP9FMX2_9SPHI</name>
<evidence type="ECO:0000313" key="2">
    <source>
        <dbReference type="EMBL" id="GAA4908254.1"/>
    </source>
</evidence>
<proteinExistence type="predicted"/>
<dbReference type="Proteomes" id="UP001501436">
    <property type="component" value="Unassembled WGS sequence"/>
</dbReference>
<protein>
    <recommendedName>
        <fullName evidence="4">Lipoprotein</fullName>
    </recommendedName>
</protein>